<name>A0A127KMD0_9CAUD</name>
<dbReference type="PROSITE" id="PS51085">
    <property type="entry name" value="2FE2S_FER_2"/>
    <property type="match status" value="1"/>
</dbReference>
<dbReference type="RefSeq" id="YP_009301710.1">
    <property type="nucleotide sequence ID" value="NC_031235.1"/>
</dbReference>
<evidence type="ECO:0000256" key="7">
    <source>
        <dbReference type="ARBA" id="ARBA00023014"/>
    </source>
</evidence>
<dbReference type="EMBL" id="KU594606">
    <property type="protein sequence ID" value="AMO43217.1"/>
    <property type="molecule type" value="Genomic_DNA"/>
</dbReference>
<keyword evidence="7" id="KW-0411">Iron-sulfur</keyword>
<keyword evidence="3" id="KW-0001">2Fe-2S</keyword>
<comment type="cofactor">
    <cofactor evidence="8">
        <name>[2Fe-2S] cluster</name>
        <dbReference type="ChEBI" id="CHEBI:190135"/>
    </cofactor>
</comment>
<evidence type="ECO:0000256" key="1">
    <source>
        <dbReference type="ARBA" id="ARBA00007874"/>
    </source>
</evidence>
<evidence type="ECO:0000256" key="4">
    <source>
        <dbReference type="ARBA" id="ARBA00022723"/>
    </source>
</evidence>
<evidence type="ECO:0000256" key="2">
    <source>
        <dbReference type="ARBA" id="ARBA00022448"/>
    </source>
</evidence>
<dbReference type="InterPro" id="IPR012675">
    <property type="entry name" value="Beta-grasp_dom_sf"/>
</dbReference>
<dbReference type="Pfam" id="PF00111">
    <property type="entry name" value="Fer2"/>
    <property type="match status" value="1"/>
</dbReference>
<dbReference type="PANTHER" id="PTHR43112:SF3">
    <property type="entry name" value="FERREDOXIN-2, CHLOROPLASTIC"/>
    <property type="match status" value="1"/>
</dbReference>
<dbReference type="CDD" id="cd00207">
    <property type="entry name" value="fer2"/>
    <property type="match status" value="1"/>
</dbReference>
<keyword evidence="11" id="KW-1185">Reference proteome</keyword>
<dbReference type="OrthoDB" id="19813at10239"/>
<keyword evidence="6" id="KW-0408">Iron</keyword>
<gene>
    <name evidence="10" type="ORF">R1080702_212</name>
</gene>
<dbReference type="GO" id="GO:0051537">
    <property type="term" value="F:2 iron, 2 sulfur cluster binding"/>
    <property type="evidence" value="ECO:0007669"/>
    <property type="project" value="UniProtKB-KW"/>
</dbReference>
<dbReference type="SUPFAM" id="SSF54292">
    <property type="entry name" value="2Fe-2S ferredoxin-like"/>
    <property type="match status" value="1"/>
</dbReference>
<dbReference type="Proteomes" id="UP000203157">
    <property type="component" value="Segment"/>
</dbReference>
<dbReference type="InterPro" id="IPR010241">
    <property type="entry name" value="Fd_pln"/>
</dbReference>
<dbReference type="GO" id="GO:0009055">
    <property type="term" value="F:electron transfer activity"/>
    <property type="evidence" value="ECO:0007669"/>
    <property type="project" value="InterPro"/>
</dbReference>
<dbReference type="InterPro" id="IPR006058">
    <property type="entry name" value="2Fe2S_fd_BS"/>
</dbReference>
<keyword evidence="5" id="KW-0249">Electron transport</keyword>
<dbReference type="NCBIfam" id="TIGR02008">
    <property type="entry name" value="fdx_plant"/>
    <property type="match status" value="1"/>
</dbReference>
<evidence type="ECO:0000256" key="5">
    <source>
        <dbReference type="ARBA" id="ARBA00022982"/>
    </source>
</evidence>
<protein>
    <submittedName>
        <fullName evidence="10">Ferredoxin</fullName>
    </submittedName>
</protein>
<dbReference type="InterPro" id="IPR001041">
    <property type="entry name" value="2Fe-2S_ferredoxin-type"/>
</dbReference>
<comment type="similarity">
    <text evidence="1">Belongs to the 2Fe2S plant-type ferredoxin family.</text>
</comment>
<dbReference type="GO" id="GO:0022900">
    <property type="term" value="P:electron transport chain"/>
    <property type="evidence" value="ECO:0007669"/>
    <property type="project" value="InterPro"/>
</dbReference>
<dbReference type="InterPro" id="IPR036010">
    <property type="entry name" value="2Fe-2S_ferredoxin-like_sf"/>
</dbReference>
<dbReference type="GO" id="GO:0046872">
    <property type="term" value="F:metal ion binding"/>
    <property type="evidence" value="ECO:0007669"/>
    <property type="project" value="UniProtKB-KW"/>
</dbReference>
<keyword evidence="2" id="KW-0813">Transport</keyword>
<evidence type="ECO:0000313" key="11">
    <source>
        <dbReference type="Proteomes" id="UP000203157"/>
    </source>
</evidence>
<keyword evidence="4" id="KW-0479">Metal-binding</keyword>
<evidence type="ECO:0000256" key="3">
    <source>
        <dbReference type="ARBA" id="ARBA00022714"/>
    </source>
</evidence>
<accession>A0A127KMD0</accession>
<evidence type="ECO:0000313" key="10">
    <source>
        <dbReference type="EMBL" id="AMO43217.1"/>
    </source>
</evidence>
<dbReference type="Gene3D" id="3.10.20.30">
    <property type="match status" value="1"/>
</dbReference>
<evidence type="ECO:0000256" key="6">
    <source>
        <dbReference type="ARBA" id="ARBA00023004"/>
    </source>
</evidence>
<reference evidence="10 11" key="1">
    <citation type="submission" date="2016-01" db="EMBL/GenBank/DDBJ databases">
        <title>The genomic content and context of auxiliary metabolic genes in marine cyanophages.</title>
        <authorList>
            <person name="Marston M.F."/>
            <person name="Martiny J.B.H."/>
            <person name="Crummett L.T."/>
        </authorList>
    </citation>
    <scope>NUCLEOTIDE SEQUENCE [LARGE SCALE GENOMIC DNA]</scope>
    <source>
        <strain evidence="10">RW_108_0702</strain>
    </source>
</reference>
<organism evidence="10 11">
    <name type="scientific">Cyanophage S-RIM32</name>
    <dbReference type="NCBI Taxonomy" id="1278479"/>
    <lineage>
        <taxon>Viruses</taxon>
        <taxon>Duplodnaviria</taxon>
        <taxon>Heunggongvirae</taxon>
        <taxon>Uroviricota</taxon>
        <taxon>Caudoviricetes</taxon>
        <taxon>Pantevenvirales</taxon>
        <taxon>Kyanoviridae</taxon>
        <taxon>Bristolvirus</taxon>
        <taxon>Bristolvirus rhodeisland</taxon>
    </lineage>
</organism>
<feature type="domain" description="2Fe-2S ferredoxin-type" evidence="9">
    <location>
        <begin position="3"/>
        <end position="94"/>
    </location>
</feature>
<evidence type="ECO:0000259" key="9">
    <source>
        <dbReference type="PROSITE" id="PS51085"/>
    </source>
</evidence>
<dbReference type="PROSITE" id="PS00197">
    <property type="entry name" value="2FE2S_FER_1"/>
    <property type="match status" value="1"/>
</dbReference>
<dbReference type="GeneID" id="29122715"/>
<sequence>MAFTITTKAPDGTENTFECAEDQYILDAAEEAGFDLNYSCRAGACSTCAGKIESGSVDQSDQSFLDDDQIESGFILTCVSYPTSDCVILTEQEENL</sequence>
<dbReference type="FunFam" id="3.10.20.30:FF:000014">
    <property type="entry name" value="Ferredoxin"/>
    <property type="match status" value="1"/>
</dbReference>
<evidence type="ECO:0000256" key="8">
    <source>
        <dbReference type="ARBA" id="ARBA00034078"/>
    </source>
</evidence>
<proteinExistence type="inferred from homology"/>
<dbReference type="PANTHER" id="PTHR43112">
    <property type="entry name" value="FERREDOXIN"/>
    <property type="match status" value="1"/>
</dbReference>
<dbReference type="KEGG" id="vg:29122715"/>